<dbReference type="EMBL" id="JBFWIC010000020">
    <property type="protein sequence ID" value="MEZ0475672.1"/>
    <property type="molecule type" value="Genomic_DNA"/>
</dbReference>
<evidence type="ECO:0000313" key="2">
    <source>
        <dbReference type="EMBL" id="MEZ0475672.1"/>
    </source>
</evidence>
<accession>A0ABV4HSF3</accession>
<feature type="domain" description="Peptidoglycan binding-like" evidence="1">
    <location>
        <begin position="11"/>
        <end position="69"/>
    </location>
</feature>
<dbReference type="RefSeq" id="WP_370561727.1">
    <property type="nucleotide sequence ID" value="NZ_JBFWIB010000001.1"/>
</dbReference>
<comment type="caution">
    <text evidence="2">The sequence shown here is derived from an EMBL/GenBank/DDBJ whole genome shotgun (WGS) entry which is preliminary data.</text>
</comment>
<name>A0ABV4HSF3_9GAMM</name>
<protein>
    <submittedName>
        <fullName evidence="2">Peptidoglycan-binding protein</fullName>
    </submittedName>
</protein>
<dbReference type="Proteomes" id="UP001566331">
    <property type="component" value="Unassembled WGS sequence"/>
</dbReference>
<sequence>MGRLLSKGNTGLDVTELQAALNFHVRAPATPLVPDGIFGPLTDARLREFQRLAQIHADGIAGPVTIGMLYRAHGGVVEALLVPYKIEAHQAFFRGRIPAGLGPRLAPFGAPGMRQLGPAGPSASPPKQPVPQTRAVVSAGFEIENKFVLGGQSKTEFKHTVKLTLSPKIPWPVLLPDPLKLEVAASTPGPNQYQLSGKIKMPFKLDKGGRLELAPYFSVGSGMKQGNYRDLNLGGGASLKLKLLDNIGGQGPSLSLSADGALKSNHVFEAGEHTSKGIFQQNLSIQLMF</sequence>
<organism evidence="2 3">
    <name type="scientific">Luteimonas salinilitoris</name>
    <dbReference type="NCBI Taxonomy" id="3237697"/>
    <lineage>
        <taxon>Bacteria</taxon>
        <taxon>Pseudomonadati</taxon>
        <taxon>Pseudomonadota</taxon>
        <taxon>Gammaproteobacteria</taxon>
        <taxon>Lysobacterales</taxon>
        <taxon>Lysobacteraceae</taxon>
        <taxon>Luteimonas</taxon>
    </lineage>
</organism>
<dbReference type="Pfam" id="PF01471">
    <property type="entry name" value="PG_binding_1"/>
    <property type="match status" value="1"/>
</dbReference>
<proteinExistence type="predicted"/>
<dbReference type="InterPro" id="IPR002477">
    <property type="entry name" value="Peptidoglycan-bd-like"/>
</dbReference>
<evidence type="ECO:0000259" key="1">
    <source>
        <dbReference type="Pfam" id="PF01471"/>
    </source>
</evidence>
<dbReference type="SUPFAM" id="SSF47090">
    <property type="entry name" value="PGBD-like"/>
    <property type="match status" value="1"/>
</dbReference>
<keyword evidence="3" id="KW-1185">Reference proteome</keyword>
<gene>
    <name evidence="2" type="ORF">AB6713_13785</name>
</gene>
<reference evidence="2 3" key="1">
    <citation type="submission" date="2024-07" db="EMBL/GenBank/DDBJ databases">
        <title>Luteimonas salilacus sp. nov., isolated from the shore soil of Salt Lake in Tibet of China.</title>
        <authorList>
            <person name="Zhang X."/>
            <person name="Li A."/>
        </authorList>
    </citation>
    <scope>NUCLEOTIDE SEQUENCE [LARGE SCALE GENOMIC DNA]</scope>
    <source>
        <strain evidence="2 3">B3-2-R+30</strain>
    </source>
</reference>
<dbReference type="InterPro" id="IPR036366">
    <property type="entry name" value="PGBDSf"/>
</dbReference>
<evidence type="ECO:0000313" key="3">
    <source>
        <dbReference type="Proteomes" id="UP001566331"/>
    </source>
</evidence>
<dbReference type="Gene3D" id="1.10.101.10">
    <property type="entry name" value="PGBD-like superfamily/PGBD"/>
    <property type="match status" value="1"/>
</dbReference>
<dbReference type="InterPro" id="IPR036365">
    <property type="entry name" value="PGBD-like_sf"/>
</dbReference>